<evidence type="ECO:0000256" key="1">
    <source>
        <dbReference type="ARBA" id="ARBA00005796"/>
    </source>
</evidence>
<evidence type="ECO:0000256" key="7">
    <source>
        <dbReference type="ARBA" id="ARBA00023211"/>
    </source>
</evidence>
<feature type="binding site" evidence="9">
    <location>
        <position position="401"/>
    </location>
    <ligand>
        <name>GTP</name>
        <dbReference type="ChEBI" id="CHEBI:37565"/>
    </ligand>
</feature>
<comment type="pathway">
    <text evidence="9">Carbohydrate biosynthesis; gluconeogenesis.</text>
</comment>
<dbReference type="Pfam" id="PF17297">
    <property type="entry name" value="PEPCK_N"/>
    <property type="match status" value="1"/>
</dbReference>
<keyword evidence="4 9" id="KW-0547">Nucleotide-binding</keyword>
<dbReference type="Pfam" id="PF00821">
    <property type="entry name" value="PEPCK_GTP"/>
    <property type="match status" value="1"/>
</dbReference>
<dbReference type="CDD" id="cd00819">
    <property type="entry name" value="PEPCK_GTP"/>
    <property type="match status" value="1"/>
</dbReference>
<dbReference type="Proteomes" id="UP001228044">
    <property type="component" value="Unassembled WGS sequence"/>
</dbReference>
<dbReference type="EMBL" id="JAUHHC010000001">
    <property type="protein sequence ID" value="MDN3919331.1"/>
    <property type="molecule type" value="Genomic_DNA"/>
</dbReference>
<dbReference type="GO" id="GO:0004613">
    <property type="term" value="F:phosphoenolpyruvate carboxykinase (GTP) activity"/>
    <property type="evidence" value="ECO:0007669"/>
    <property type="project" value="UniProtKB-EC"/>
</dbReference>
<evidence type="ECO:0000256" key="6">
    <source>
        <dbReference type="ARBA" id="ARBA00023134"/>
    </source>
</evidence>
<comment type="subcellular location">
    <subcellularLocation>
        <location evidence="9">Cytoplasm</location>
    </subcellularLocation>
</comment>
<feature type="domain" description="Phosphoenolpyruvate carboxykinase GTP-utilising N-terminal" evidence="11">
    <location>
        <begin position="25"/>
        <end position="248"/>
    </location>
</feature>
<dbReference type="Gene3D" id="3.40.449.10">
    <property type="entry name" value="Phosphoenolpyruvate Carboxykinase, domain 1"/>
    <property type="match status" value="1"/>
</dbReference>
<proteinExistence type="inferred from homology"/>
<evidence type="ECO:0000256" key="3">
    <source>
        <dbReference type="ARBA" id="ARBA00022723"/>
    </source>
</evidence>
<dbReference type="InterPro" id="IPR013035">
    <property type="entry name" value="PEP_carboxykinase_C"/>
</dbReference>
<dbReference type="PROSITE" id="PS00505">
    <property type="entry name" value="PEPCK_GTP"/>
    <property type="match status" value="1"/>
</dbReference>
<feature type="binding site" evidence="9">
    <location>
        <position position="305"/>
    </location>
    <ligand>
        <name>Mn(2+)</name>
        <dbReference type="ChEBI" id="CHEBI:29035"/>
    </ligand>
</feature>
<keyword evidence="3 9" id="KW-0479">Metal-binding</keyword>
<keyword evidence="9" id="KW-0963">Cytoplasm</keyword>
<feature type="binding site" evidence="9">
    <location>
        <position position="84"/>
    </location>
    <ligand>
        <name>substrate</name>
    </ligand>
</feature>
<keyword evidence="6 9" id="KW-0342">GTP-binding</keyword>
<keyword evidence="7 9" id="KW-0464">Manganese</keyword>
<evidence type="ECO:0000259" key="11">
    <source>
        <dbReference type="Pfam" id="PF17297"/>
    </source>
</evidence>
<dbReference type="InterPro" id="IPR008209">
    <property type="entry name" value="PEP_carboxykinase_GTP"/>
</dbReference>
<keyword evidence="8 9" id="KW-0456">Lyase</keyword>
<feature type="active site" evidence="9">
    <location>
        <position position="280"/>
    </location>
</feature>
<protein>
    <recommendedName>
        <fullName evidence="9">Phosphoenolpyruvate carboxykinase [GTP]</fullName>
        <shortName evidence="9">PEP carboxykinase</shortName>
        <shortName evidence="9">PEPCK</shortName>
        <ecNumber evidence="9">4.1.1.32</ecNumber>
    </recommendedName>
    <alternativeName>
        <fullName evidence="9">GTP-dependent phosphoenolpyruvate carboxykinase</fullName>
        <shortName evidence="9">GTP-PEPCK</shortName>
    </alternativeName>
</protein>
<dbReference type="SUPFAM" id="SSF68923">
    <property type="entry name" value="PEP carboxykinase N-terminal domain"/>
    <property type="match status" value="1"/>
</dbReference>
<evidence type="ECO:0000256" key="9">
    <source>
        <dbReference type="HAMAP-Rule" id="MF_00452"/>
    </source>
</evidence>
<feature type="binding site" evidence="9">
    <location>
        <begin position="227"/>
        <end position="229"/>
    </location>
    <ligand>
        <name>substrate</name>
    </ligand>
</feature>
<dbReference type="HAMAP" id="MF_00452">
    <property type="entry name" value="PEPCK_GTP"/>
    <property type="match status" value="1"/>
</dbReference>
<feature type="binding site" evidence="9">
    <location>
        <position position="278"/>
    </location>
    <ligand>
        <name>substrate</name>
    </ligand>
</feature>
<evidence type="ECO:0000256" key="2">
    <source>
        <dbReference type="ARBA" id="ARBA00022432"/>
    </source>
</evidence>
<dbReference type="Gene3D" id="2.170.8.10">
    <property type="entry name" value="Phosphoenolpyruvate Carboxykinase, domain 2"/>
    <property type="match status" value="1"/>
</dbReference>
<sequence>MNQPVMEGLRLNTPAYVKHPRLIAWVAEIAALTEAREVYWCDGSQAEYDRLCQQLVAAGTFKKLNPALRPNSYLACSDPSDVARVEDRTFICTDKKEDAGPTNNWMAPAEMRSLLQTGDKALFRGSMRGRTLYVVPFSMGPLGSPIAHIGVELSDSPYVAVNMRIMTRMGRAVLDVLGIDGDFVPCVHTVGSPLEAGQADVKWPCNKTKYIVHYPATREIWSYGSGYGGNALLGKKCFALRIASTMGRDQGWLAEHMLVLGVESPEGKKHHVAAAFPSACGKTNFAMLIPPKAFEGWKVTTIGDDIAWIKPGKDGRLYAINPEAGYFGVAPGTNALTNANCMASLGRDVIFTNVALTDDGDVWWEGMTDTPPAHLIDWQGKDWTPAIAKETGAKAAHPNARFTVAATNNPALDPEWDNPAGVAIDAFIFGGRRSTTVPLVTEARDWTEGVYMAATMGSETTAAAAGQQGVVRRDPFAMLPFMGYNMADYFQHWLDLGKQLQASGATLPKIYCVNWFRKGADGKFVWPGYGENMRVLKWMLDRVEGRGQGSENVFGVTPRYADINWSGLDFSAEQYEQVTGIDKAAWATEMGLHAELFQQLAHHLPAELPATKAKIEQRLAAL</sequence>
<comment type="caution">
    <text evidence="12">The sequence shown here is derived from an EMBL/GenBank/DDBJ whole genome shotgun (WGS) entry which is preliminary data.</text>
</comment>
<comment type="cofactor">
    <cofactor evidence="9">
        <name>Mn(2+)</name>
        <dbReference type="ChEBI" id="CHEBI:29035"/>
    </cofactor>
    <text evidence="9">Binds 1 Mn(2+) ion per subunit.</text>
</comment>
<evidence type="ECO:0000313" key="12">
    <source>
        <dbReference type="EMBL" id="MDN3919331.1"/>
    </source>
</evidence>
<feature type="binding site" evidence="9">
    <location>
        <position position="432"/>
    </location>
    <ligand>
        <name>GTP</name>
        <dbReference type="ChEBI" id="CHEBI:37565"/>
    </ligand>
</feature>
<dbReference type="NCBIfam" id="NF003253">
    <property type="entry name" value="PRK04210.1"/>
    <property type="match status" value="1"/>
</dbReference>
<accession>A0ABT8DLP2</accession>
<dbReference type="PANTHER" id="PTHR11561">
    <property type="entry name" value="PHOSPHOENOLPYRUVATE CARBOXYKINASE"/>
    <property type="match status" value="1"/>
</dbReference>
<dbReference type="RefSeq" id="WP_290357635.1">
    <property type="nucleotide sequence ID" value="NZ_JAUHHC010000001.1"/>
</dbReference>
<dbReference type="InterPro" id="IPR035077">
    <property type="entry name" value="PEP_carboxykinase_GTP_C"/>
</dbReference>
<dbReference type="InterPro" id="IPR008210">
    <property type="entry name" value="PEP_carboxykinase_N"/>
</dbReference>
<keyword evidence="13" id="KW-1185">Reference proteome</keyword>
<organism evidence="12 13">
    <name type="scientific">Roseateles violae</name>
    <dbReference type="NCBI Taxonomy" id="3058042"/>
    <lineage>
        <taxon>Bacteria</taxon>
        <taxon>Pseudomonadati</taxon>
        <taxon>Pseudomonadota</taxon>
        <taxon>Betaproteobacteria</taxon>
        <taxon>Burkholderiales</taxon>
        <taxon>Sphaerotilaceae</taxon>
        <taxon>Roseateles</taxon>
    </lineage>
</organism>
<evidence type="ECO:0000256" key="5">
    <source>
        <dbReference type="ARBA" id="ARBA00022793"/>
    </source>
</evidence>
<dbReference type="PIRSF" id="PIRSF001348">
    <property type="entry name" value="PEP_carboxykinase_GTP"/>
    <property type="match status" value="1"/>
</dbReference>
<comment type="function">
    <text evidence="9">Catalyzes the conversion of oxaloacetate (OAA) to phosphoenolpyruvate (PEP), the rate-limiting step in the metabolic pathway that produces glucose from lactate and other precursors derived from the citric acid cycle.</text>
</comment>
<comment type="subunit">
    <text evidence="9">Monomer.</text>
</comment>
<evidence type="ECO:0000313" key="13">
    <source>
        <dbReference type="Proteomes" id="UP001228044"/>
    </source>
</evidence>
<gene>
    <name evidence="9" type="primary">pckG</name>
    <name evidence="12" type="ORF">QWJ38_03450</name>
</gene>
<feature type="binding site" evidence="9">
    <location>
        <position position="256"/>
    </location>
    <ligand>
        <name>Mn(2+)</name>
        <dbReference type="ChEBI" id="CHEBI:29035"/>
    </ligand>
</feature>
<dbReference type="InterPro" id="IPR035078">
    <property type="entry name" value="PEP_carboxykinase_GTP_N"/>
</dbReference>
<dbReference type="Gene3D" id="3.90.228.20">
    <property type="match status" value="1"/>
</dbReference>
<keyword evidence="2 9" id="KW-0312">Gluconeogenesis</keyword>
<feature type="binding site" evidence="9">
    <location>
        <position position="236"/>
    </location>
    <ligand>
        <name>Mn(2+)</name>
        <dbReference type="ChEBI" id="CHEBI:29035"/>
    </ligand>
</feature>
<dbReference type="InterPro" id="IPR018091">
    <property type="entry name" value="PEP_carboxykin_GTP_CS"/>
</dbReference>
<keyword evidence="5 9" id="KW-0210">Decarboxylase</keyword>
<name>A0ABT8DLP2_9BURK</name>
<dbReference type="PANTHER" id="PTHR11561:SF0">
    <property type="entry name" value="PHOSPHOENOLPYRUVATE CARBOXYKINASE [GTP]-RELATED"/>
    <property type="match status" value="1"/>
</dbReference>
<evidence type="ECO:0000256" key="8">
    <source>
        <dbReference type="ARBA" id="ARBA00023239"/>
    </source>
</evidence>
<comment type="similarity">
    <text evidence="1 9">Belongs to the phosphoenolpyruvate carboxykinase [GTP] family.</text>
</comment>
<evidence type="ECO:0000259" key="10">
    <source>
        <dbReference type="Pfam" id="PF00821"/>
    </source>
</evidence>
<feature type="domain" description="Phosphoenolpyruvate carboxykinase C-terminal P-loop" evidence="10">
    <location>
        <begin position="252"/>
        <end position="618"/>
    </location>
</feature>
<feature type="binding site" evidence="9">
    <location>
        <begin position="279"/>
        <end position="284"/>
    </location>
    <ligand>
        <name>GTP</name>
        <dbReference type="ChEBI" id="CHEBI:37565"/>
    </ligand>
</feature>
<dbReference type="SUPFAM" id="SSF53795">
    <property type="entry name" value="PEP carboxykinase-like"/>
    <property type="match status" value="1"/>
</dbReference>
<feature type="binding site" evidence="9">
    <location>
        <begin position="529"/>
        <end position="532"/>
    </location>
    <ligand>
        <name>GTP</name>
        <dbReference type="ChEBI" id="CHEBI:37565"/>
    </ligand>
</feature>
<reference evidence="12 13" key="1">
    <citation type="submission" date="2023-06" db="EMBL/GenBank/DDBJ databases">
        <title>Pelomonas sp. PFR6 16S ribosomal RNA gene Genome sequencing and assembly.</title>
        <authorList>
            <person name="Woo H."/>
        </authorList>
    </citation>
    <scope>NUCLEOTIDE SEQUENCE [LARGE SCALE GENOMIC DNA]</scope>
    <source>
        <strain evidence="12 13">PFR6</strain>
    </source>
</reference>
<comment type="catalytic activity">
    <reaction evidence="9">
        <text>oxaloacetate + GTP = phosphoenolpyruvate + GDP + CO2</text>
        <dbReference type="Rhea" id="RHEA:10388"/>
        <dbReference type="ChEBI" id="CHEBI:16452"/>
        <dbReference type="ChEBI" id="CHEBI:16526"/>
        <dbReference type="ChEBI" id="CHEBI:37565"/>
        <dbReference type="ChEBI" id="CHEBI:58189"/>
        <dbReference type="ChEBI" id="CHEBI:58702"/>
        <dbReference type="EC" id="4.1.1.32"/>
    </reaction>
</comment>
<evidence type="ECO:0000256" key="4">
    <source>
        <dbReference type="ARBA" id="ARBA00022741"/>
    </source>
</evidence>
<dbReference type="EC" id="4.1.1.32" evidence="9"/>
<feature type="binding site" evidence="9">
    <location>
        <begin position="399"/>
        <end position="401"/>
    </location>
    <ligand>
        <name>substrate</name>
    </ligand>
</feature>